<dbReference type="Gene3D" id="3.30.300.20">
    <property type="match status" value="1"/>
</dbReference>
<feature type="binding site" evidence="8">
    <location>
        <begin position="55"/>
        <end position="59"/>
    </location>
    <ligand>
        <name>GTP</name>
        <dbReference type="ChEBI" id="CHEBI:37565"/>
        <label>1</label>
    </ligand>
</feature>
<evidence type="ECO:0000313" key="12">
    <source>
        <dbReference type="EMBL" id="QOL19273.1"/>
    </source>
</evidence>
<dbReference type="GO" id="GO:0005525">
    <property type="term" value="F:GTP binding"/>
    <property type="evidence" value="ECO:0007669"/>
    <property type="project" value="UniProtKB-UniRule"/>
</dbReference>
<dbReference type="NCBIfam" id="TIGR00231">
    <property type="entry name" value="small_GTP"/>
    <property type="match status" value="2"/>
</dbReference>
<keyword evidence="13" id="KW-1185">Reference proteome</keyword>
<dbReference type="PROSITE" id="PS51712">
    <property type="entry name" value="G_ENGA"/>
    <property type="match status" value="2"/>
</dbReference>
<dbReference type="AlphaFoldDB" id="A0A7L9RRN3"/>
<sequence length="455" mass="51578">MIKVAFVGRPNVGKSSLFNRLTRKKTAIIHDLPGVTRDRRYGDADLFDIKFQIIDTAGTELQHNKATELQQLMEVQTFKAADEADIIFFIFDAREGVTPIDEDLAARLRSYQKPVILLGNKAEGVRFQHDYTSFKLGLGDPVYISAVHGEGFIDLFEAMQECIEKHGLSMEGDAETEVDPDSKTIELAIIGRPNVGKSTMVNALLKEDRQLTGPMAGLTRDSIQIDWHYKDYHIKLVDTAGQRRRANVDNPIEKLAVTDALRSVQYCNVAALILDASVPVEKQDLTIARHVVDEGRALVIVLNKWDIAENPKKILADVQHELQHHFAQVKQVPVITTSALEKTGLAKFMDAVLEVYRLWNVRLTTGQLNQWLRHAVESHTPPLVNGRRIKLKYATQIKTRPPTFHLFSNLPKEIPEDYRRYLVNSLRESFNLPSIPLRFVFRGGDNNPYHNKDSK</sequence>
<dbReference type="HAMAP" id="MF_00195">
    <property type="entry name" value="GTPase_Der"/>
    <property type="match status" value="1"/>
</dbReference>
<keyword evidence="6 8" id="KW-0342">GTP-binding</keyword>
<dbReference type="KEGG" id="pbal:CPBP_00021"/>
<dbReference type="GO" id="GO:0042254">
    <property type="term" value="P:ribosome biogenesis"/>
    <property type="evidence" value="ECO:0007669"/>
    <property type="project" value="UniProtKB-KW"/>
</dbReference>
<dbReference type="FunFam" id="3.30.300.20:FF:000004">
    <property type="entry name" value="GTPase Der"/>
    <property type="match status" value="1"/>
</dbReference>
<dbReference type="RefSeq" id="WP_350332031.1">
    <property type="nucleotide sequence ID" value="NZ_CP054719.1"/>
</dbReference>
<reference evidence="12 13" key="1">
    <citation type="submission" date="2020-06" db="EMBL/GenBank/DDBJ databases">
        <title>The endosymbiont of the kinetoplastid Bodo saltans is a Paracaedibacter-like alpha-proteobacterium possessing a putative toxin-antitoxin system.</title>
        <authorList>
            <person name="Midha S."/>
            <person name="Rigden D.J."/>
            <person name="Siozios S."/>
            <person name="Hurst G.D.D."/>
            <person name="Jackson A.P."/>
        </authorList>
    </citation>
    <scope>NUCLEOTIDE SEQUENCE [LARGE SCALE GENOMIC DNA]</scope>
    <source>
        <strain evidence="12">Lake Konstanz</strain>
    </source>
</reference>
<protein>
    <recommendedName>
        <fullName evidence="2 8">GTPase Der</fullName>
    </recommendedName>
    <alternativeName>
        <fullName evidence="7 8">GTP-binding protein EngA</fullName>
    </alternativeName>
</protein>
<dbReference type="PRINTS" id="PR00449">
    <property type="entry name" value="RASTRNSFRMNG"/>
</dbReference>
<dbReference type="NCBIfam" id="TIGR03594">
    <property type="entry name" value="GTPase_EngA"/>
    <property type="match status" value="1"/>
</dbReference>
<dbReference type="Pfam" id="PF14714">
    <property type="entry name" value="KH_dom-like"/>
    <property type="match status" value="1"/>
</dbReference>
<evidence type="ECO:0000256" key="4">
    <source>
        <dbReference type="ARBA" id="ARBA00022737"/>
    </source>
</evidence>
<evidence type="ECO:0000256" key="6">
    <source>
        <dbReference type="ARBA" id="ARBA00023134"/>
    </source>
</evidence>
<feature type="binding site" evidence="8">
    <location>
        <begin position="191"/>
        <end position="198"/>
    </location>
    <ligand>
        <name>GTP</name>
        <dbReference type="ChEBI" id="CHEBI:37565"/>
        <label>2</label>
    </ligand>
</feature>
<dbReference type="InterPro" id="IPR032859">
    <property type="entry name" value="KH_dom-like"/>
</dbReference>
<evidence type="ECO:0000256" key="1">
    <source>
        <dbReference type="ARBA" id="ARBA00008279"/>
    </source>
</evidence>
<organism evidence="12 13">
    <name type="scientific">Candidatus Bodocaedibacter vickermanii</name>
    <dbReference type="NCBI Taxonomy" id="2741701"/>
    <lineage>
        <taxon>Bacteria</taxon>
        <taxon>Pseudomonadati</taxon>
        <taxon>Pseudomonadota</taxon>
        <taxon>Alphaproteobacteria</taxon>
        <taxon>Holosporales</taxon>
        <taxon>Candidatus Paracaedibacteraceae</taxon>
        <taxon>Candidatus Bodocaedibacter</taxon>
    </lineage>
</organism>
<feature type="binding site" evidence="8">
    <location>
        <begin position="303"/>
        <end position="306"/>
    </location>
    <ligand>
        <name>GTP</name>
        <dbReference type="ChEBI" id="CHEBI:37565"/>
        <label>2</label>
    </ligand>
</feature>
<dbReference type="SUPFAM" id="SSF52540">
    <property type="entry name" value="P-loop containing nucleoside triphosphate hydrolases"/>
    <property type="match status" value="2"/>
</dbReference>
<dbReference type="InterPro" id="IPR006073">
    <property type="entry name" value="GTP-bd"/>
</dbReference>
<evidence type="ECO:0000256" key="3">
    <source>
        <dbReference type="ARBA" id="ARBA00022517"/>
    </source>
</evidence>
<evidence type="ECO:0000256" key="7">
    <source>
        <dbReference type="ARBA" id="ARBA00032345"/>
    </source>
</evidence>
<evidence type="ECO:0000256" key="10">
    <source>
        <dbReference type="RuleBase" id="RU004481"/>
    </source>
</evidence>
<evidence type="ECO:0000256" key="2">
    <source>
        <dbReference type="ARBA" id="ARBA00020953"/>
    </source>
</evidence>
<feature type="binding site" evidence="8">
    <location>
        <begin position="120"/>
        <end position="123"/>
    </location>
    <ligand>
        <name>GTP</name>
        <dbReference type="ChEBI" id="CHEBI:37565"/>
        <label>1</label>
    </ligand>
</feature>
<proteinExistence type="inferred from homology"/>
<evidence type="ECO:0000259" key="11">
    <source>
        <dbReference type="PROSITE" id="PS51712"/>
    </source>
</evidence>
<dbReference type="Proteomes" id="UP000594001">
    <property type="component" value="Chromosome"/>
</dbReference>
<accession>A0A7L9RRN3</accession>
<feature type="domain" description="EngA-type G" evidence="11">
    <location>
        <begin position="185"/>
        <end position="360"/>
    </location>
</feature>
<gene>
    <name evidence="8 12" type="primary">der</name>
    <name evidence="12" type="ORF">CPBP_00021</name>
</gene>
<evidence type="ECO:0000256" key="5">
    <source>
        <dbReference type="ARBA" id="ARBA00022741"/>
    </source>
</evidence>
<dbReference type="CDD" id="cd01894">
    <property type="entry name" value="EngA1"/>
    <property type="match status" value="1"/>
</dbReference>
<dbReference type="InterPro" id="IPR027417">
    <property type="entry name" value="P-loop_NTPase"/>
</dbReference>
<comment type="subunit">
    <text evidence="8">Associates with the 50S ribosomal subunit.</text>
</comment>
<feature type="binding site" evidence="8">
    <location>
        <begin position="238"/>
        <end position="242"/>
    </location>
    <ligand>
        <name>GTP</name>
        <dbReference type="ChEBI" id="CHEBI:37565"/>
        <label>2</label>
    </ligand>
</feature>
<dbReference type="InterPro" id="IPR016484">
    <property type="entry name" value="GTPase_Der"/>
</dbReference>
<dbReference type="Gene3D" id="3.40.50.300">
    <property type="entry name" value="P-loop containing nucleotide triphosphate hydrolases"/>
    <property type="match status" value="2"/>
</dbReference>
<dbReference type="PANTHER" id="PTHR43834">
    <property type="entry name" value="GTPASE DER"/>
    <property type="match status" value="1"/>
</dbReference>
<feature type="domain" description="EngA-type G" evidence="11">
    <location>
        <begin position="2"/>
        <end position="167"/>
    </location>
</feature>
<feature type="binding site" evidence="8">
    <location>
        <begin position="8"/>
        <end position="15"/>
    </location>
    <ligand>
        <name>GTP</name>
        <dbReference type="ChEBI" id="CHEBI:37565"/>
        <label>1</label>
    </ligand>
</feature>
<evidence type="ECO:0000313" key="13">
    <source>
        <dbReference type="Proteomes" id="UP000594001"/>
    </source>
</evidence>
<evidence type="ECO:0000256" key="8">
    <source>
        <dbReference type="HAMAP-Rule" id="MF_00195"/>
    </source>
</evidence>
<dbReference type="PANTHER" id="PTHR43834:SF6">
    <property type="entry name" value="GTPASE DER"/>
    <property type="match status" value="1"/>
</dbReference>
<dbReference type="InterPro" id="IPR031166">
    <property type="entry name" value="G_ENGA"/>
</dbReference>
<evidence type="ECO:0000256" key="9">
    <source>
        <dbReference type="PROSITE-ProRule" id="PRU01049"/>
    </source>
</evidence>
<dbReference type="Pfam" id="PF01926">
    <property type="entry name" value="MMR_HSR1"/>
    <property type="match status" value="2"/>
</dbReference>
<dbReference type="EMBL" id="CP054719">
    <property type="protein sequence ID" value="QOL19273.1"/>
    <property type="molecule type" value="Genomic_DNA"/>
</dbReference>
<keyword evidence="3 8" id="KW-0690">Ribosome biogenesis</keyword>
<dbReference type="PIRSF" id="PIRSF006485">
    <property type="entry name" value="GTP-binding_EngA"/>
    <property type="match status" value="1"/>
</dbReference>
<dbReference type="CDD" id="cd01895">
    <property type="entry name" value="EngA2"/>
    <property type="match status" value="1"/>
</dbReference>
<dbReference type="InterPro" id="IPR005225">
    <property type="entry name" value="Small_GTP-bd"/>
</dbReference>
<keyword evidence="4 10" id="KW-0677">Repeat</keyword>
<name>A0A7L9RRN3_9PROT</name>
<dbReference type="InterPro" id="IPR015946">
    <property type="entry name" value="KH_dom-like_a/b"/>
</dbReference>
<comment type="similarity">
    <text evidence="1 8 9 10">Belongs to the TRAFAC class TrmE-Era-EngA-EngB-Septin-like GTPase superfamily. EngA (Der) GTPase family.</text>
</comment>
<keyword evidence="5 8" id="KW-0547">Nucleotide-binding</keyword>
<comment type="function">
    <text evidence="8 10">GTPase that plays an essential role in the late steps of ribosome biogenesis.</text>
</comment>